<dbReference type="Proteomes" id="UP000284902">
    <property type="component" value="Unassembled WGS sequence"/>
</dbReference>
<keyword evidence="4" id="KW-0804">Transcription</keyword>
<keyword evidence="3" id="KW-0238">DNA-binding</keyword>
<name>A0A3E4LX17_9FIRM</name>
<dbReference type="InterPro" id="IPR036390">
    <property type="entry name" value="WH_DNA-bd_sf"/>
</dbReference>
<dbReference type="AlphaFoldDB" id="A0A3E4LX17"/>
<accession>A0A3E4LX17</accession>
<evidence type="ECO:0000313" key="11">
    <source>
        <dbReference type="Proteomes" id="UP000285832"/>
    </source>
</evidence>
<dbReference type="GO" id="GO:0000976">
    <property type="term" value="F:transcription cis-regulatory region binding"/>
    <property type="evidence" value="ECO:0007669"/>
    <property type="project" value="TreeGrafter"/>
</dbReference>
<evidence type="ECO:0000313" key="8">
    <source>
        <dbReference type="EMBL" id="RHJ63307.1"/>
    </source>
</evidence>
<proteinExistence type="inferred from homology"/>
<dbReference type="PROSITE" id="PS50931">
    <property type="entry name" value="HTH_LYSR"/>
    <property type="match status" value="1"/>
</dbReference>
<dbReference type="Proteomes" id="UP000260793">
    <property type="component" value="Unassembled WGS sequence"/>
</dbReference>
<dbReference type="SUPFAM" id="SSF46785">
    <property type="entry name" value="Winged helix' DNA-binding domain"/>
    <property type="match status" value="1"/>
</dbReference>
<dbReference type="Pfam" id="PF00126">
    <property type="entry name" value="HTH_1"/>
    <property type="match status" value="1"/>
</dbReference>
<dbReference type="InterPro" id="IPR005119">
    <property type="entry name" value="LysR_subst-bd"/>
</dbReference>
<evidence type="ECO:0000256" key="2">
    <source>
        <dbReference type="ARBA" id="ARBA00023015"/>
    </source>
</evidence>
<organism evidence="6 9">
    <name type="scientific">[Ruminococcus] lactaris</name>
    <dbReference type="NCBI Taxonomy" id="46228"/>
    <lineage>
        <taxon>Bacteria</taxon>
        <taxon>Bacillati</taxon>
        <taxon>Bacillota</taxon>
        <taxon>Clostridia</taxon>
        <taxon>Lachnospirales</taxon>
        <taxon>Lachnospiraceae</taxon>
        <taxon>Mediterraneibacter</taxon>
    </lineage>
</organism>
<evidence type="ECO:0000313" key="10">
    <source>
        <dbReference type="Proteomes" id="UP000284902"/>
    </source>
</evidence>
<dbReference type="Gene3D" id="3.40.190.290">
    <property type="match status" value="1"/>
</dbReference>
<dbReference type="EMBL" id="QRHG01000007">
    <property type="protein sequence ID" value="RHF62133.1"/>
    <property type="molecule type" value="Genomic_DNA"/>
</dbReference>
<dbReference type="SUPFAM" id="SSF53850">
    <property type="entry name" value="Periplasmic binding protein-like II"/>
    <property type="match status" value="1"/>
</dbReference>
<dbReference type="Gene3D" id="1.10.10.10">
    <property type="entry name" value="Winged helix-like DNA-binding domain superfamily/Winged helix DNA-binding domain"/>
    <property type="match status" value="1"/>
</dbReference>
<evidence type="ECO:0000256" key="3">
    <source>
        <dbReference type="ARBA" id="ARBA00023125"/>
    </source>
</evidence>
<dbReference type="PANTHER" id="PTHR30126">
    <property type="entry name" value="HTH-TYPE TRANSCRIPTIONAL REGULATOR"/>
    <property type="match status" value="1"/>
</dbReference>
<dbReference type="CDD" id="cd05466">
    <property type="entry name" value="PBP2_LTTR_substrate"/>
    <property type="match status" value="1"/>
</dbReference>
<dbReference type="PANTHER" id="PTHR30126:SF64">
    <property type="entry name" value="HTH-TYPE TRANSCRIPTIONAL REGULATOR CITR"/>
    <property type="match status" value="1"/>
</dbReference>
<comment type="similarity">
    <text evidence="1">Belongs to the LysR transcriptional regulatory family.</text>
</comment>
<dbReference type="InterPro" id="IPR000847">
    <property type="entry name" value="LysR_HTH_N"/>
</dbReference>
<dbReference type="InterPro" id="IPR036388">
    <property type="entry name" value="WH-like_DNA-bd_sf"/>
</dbReference>
<evidence type="ECO:0000313" key="6">
    <source>
        <dbReference type="EMBL" id="RGK42010.1"/>
    </source>
</evidence>
<dbReference type="RefSeq" id="WP_023921099.1">
    <property type="nucleotide sequence ID" value="NZ_CAJMJQ010000011.1"/>
</dbReference>
<dbReference type="Pfam" id="PF03466">
    <property type="entry name" value="LysR_substrate"/>
    <property type="match status" value="1"/>
</dbReference>
<reference evidence="9 10" key="1">
    <citation type="submission" date="2018-08" db="EMBL/GenBank/DDBJ databases">
        <title>A genome reference for cultivated species of the human gut microbiota.</title>
        <authorList>
            <person name="Zou Y."/>
            <person name="Xue W."/>
            <person name="Luo G."/>
        </authorList>
    </citation>
    <scope>NUCLEOTIDE SEQUENCE [LARGE SCALE GENOMIC DNA]</scope>
    <source>
        <strain evidence="8 11">AM09-9</strain>
        <strain evidence="7 10">AM25-1LB</strain>
        <strain evidence="6 9">TF11-7</strain>
    </source>
</reference>
<dbReference type="Proteomes" id="UP000285832">
    <property type="component" value="Unassembled WGS sequence"/>
</dbReference>
<dbReference type="EMBL" id="QRMI01000005">
    <property type="protein sequence ID" value="RHJ63307.1"/>
    <property type="molecule type" value="Genomic_DNA"/>
</dbReference>
<evidence type="ECO:0000256" key="4">
    <source>
        <dbReference type="ARBA" id="ARBA00023163"/>
    </source>
</evidence>
<keyword evidence="2" id="KW-0805">Transcription regulation</keyword>
<evidence type="ECO:0000259" key="5">
    <source>
        <dbReference type="PROSITE" id="PS50931"/>
    </source>
</evidence>
<sequence>MEITYDYYRIFYYVATYQSFSKAAKILMSNQPNITRFINNLENQLGCKLFVRSNRGVQLTQEGRKLYQHVSVAYQHLHMAEVELMNEQRMDQGYITISASEIALHLLLLPVLEKFHKNYPGIRIRLLNHSTPQAVQAVKEGAVDLAVVTTPLTVKKPLRSAVLMEFREILVGSQATVQNTKIKRLEDIRNEPLICLGKKSTTYSFYSKFFLEHDVVLEPDIEVETMDLILPLILNGLGIGFLPDLYVKDLLKSNQIQEIRMEEKIPAREICLVENHNFPPGVAAETLKKMLLKENGII</sequence>
<evidence type="ECO:0000313" key="9">
    <source>
        <dbReference type="Proteomes" id="UP000260793"/>
    </source>
</evidence>
<dbReference type="PRINTS" id="PR00039">
    <property type="entry name" value="HTHLYSR"/>
</dbReference>
<dbReference type="GO" id="GO:0003700">
    <property type="term" value="F:DNA-binding transcription factor activity"/>
    <property type="evidence" value="ECO:0007669"/>
    <property type="project" value="InterPro"/>
</dbReference>
<protein>
    <submittedName>
        <fullName evidence="6">LysR family transcriptional regulator</fullName>
    </submittedName>
</protein>
<gene>
    <name evidence="8" type="ORF">DW116_03115</name>
    <name evidence="7" type="ORF">DW672_04065</name>
    <name evidence="6" type="ORF">DXD17_03055</name>
</gene>
<evidence type="ECO:0000256" key="1">
    <source>
        <dbReference type="ARBA" id="ARBA00009437"/>
    </source>
</evidence>
<dbReference type="EMBL" id="QSQN01000005">
    <property type="protein sequence ID" value="RGK42010.1"/>
    <property type="molecule type" value="Genomic_DNA"/>
</dbReference>
<feature type="domain" description="HTH lysR-type" evidence="5">
    <location>
        <begin position="9"/>
        <end position="60"/>
    </location>
</feature>
<comment type="caution">
    <text evidence="6">The sequence shown here is derived from an EMBL/GenBank/DDBJ whole genome shotgun (WGS) entry which is preliminary data.</text>
</comment>
<evidence type="ECO:0000313" key="7">
    <source>
        <dbReference type="EMBL" id="RHF62133.1"/>
    </source>
</evidence>